<name>A0A8H7UUF7_9FUNG</name>
<gene>
    <name evidence="1" type="ORF">INT46_011401</name>
</gene>
<organism evidence="1 2">
    <name type="scientific">Mucor plumbeus</name>
    <dbReference type="NCBI Taxonomy" id="97098"/>
    <lineage>
        <taxon>Eukaryota</taxon>
        <taxon>Fungi</taxon>
        <taxon>Fungi incertae sedis</taxon>
        <taxon>Mucoromycota</taxon>
        <taxon>Mucoromycotina</taxon>
        <taxon>Mucoromycetes</taxon>
        <taxon>Mucorales</taxon>
        <taxon>Mucorineae</taxon>
        <taxon>Mucoraceae</taxon>
        <taxon>Mucor</taxon>
    </lineage>
</organism>
<protein>
    <submittedName>
        <fullName evidence="1">Uncharacterized protein</fullName>
    </submittedName>
</protein>
<dbReference type="EMBL" id="JAEPRC010000369">
    <property type="protein sequence ID" value="KAG2199011.1"/>
    <property type="molecule type" value="Genomic_DNA"/>
</dbReference>
<feature type="non-terminal residue" evidence="1">
    <location>
        <position position="1"/>
    </location>
</feature>
<proteinExistence type="predicted"/>
<dbReference type="OrthoDB" id="2233822at2759"/>
<sequence>DDQNEINETEEDECTEAEPWIMENGINVTNLFTEYRQRIEQFVNSEGLIPFETHVQELSALNHILILKPLQHSKMMRKVFTDENIKHIINEQAQMSIDLSFGFTSEELMILKLPRDPIVDVTDISESELWSIYFDPLLSAIISDNERNTRLQWLNKHAEDNRLTRRINHIDRPVTVWCPSWVWQSENYPADM</sequence>
<comment type="caution">
    <text evidence="1">The sequence shown here is derived from an EMBL/GenBank/DDBJ whole genome shotgun (WGS) entry which is preliminary data.</text>
</comment>
<evidence type="ECO:0000313" key="2">
    <source>
        <dbReference type="Proteomes" id="UP000650833"/>
    </source>
</evidence>
<reference evidence="1" key="1">
    <citation type="submission" date="2020-12" db="EMBL/GenBank/DDBJ databases">
        <title>Metabolic potential, ecology and presence of endohyphal bacteria is reflected in genomic diversity of Mucoromycotina.</title>
        <authorList>
            <person name="Muszewska A."/>
            <person name="Okrasinska A."/>
            <person name="Steczkiewicz K."/>
            <person name="Drgas O."/>
            <person name="Orlowska M."/>
            <person name="Perlinska-Lenart U."/>
            <person name="Aleksandrzak-Piekarczyk T."/>
            <person name="Szatraj K."/>
            <person name="Zielenkiewicz U."/>
            <person name="Pilsyk S."/>
            <person name="Malc E."/>
            <person name="Mieczkowski P."/>
            <person name="Kruszewska J.S."/>
            <person name="Biernat P."/>
            <person name="Pawlowska J."/>
        </authorList>
    </citation>
    <scope>NUCLEOTIDE SEQUENCE</scope>
    <source>
        <strain evidence="1">CBS 226.32</strain>
    </source>
</reference>
<keyword evidence="2" id="KW-1185">Reference proteome</keyword>
<dbReference type="Proteomes" id="UP000650833">
    <property type="component" value="Unassembled WGS sequence"/>
</dbReference>
<dbReference type="AlphaFoldDB" id="A0A8H7UUF7"/>
<accession>A0A8H7UUF7</accession>
<evidence type="ECO:0000313" key="1">
    <source>
        <dbReference type="EMBL" id="KAG2199011.1"/>
    </source>
</evidence>